<gene>
    <name evidence="3" type="ORF">DM484_01440</name>
</gene>
<dbReference type="EMBL" id="QJPH01000117">
    <property type="protein sequence ID" value="PZN85579.1"/>
    <property type="molecule type" value="Genomic_DNA"/>
</dbReference>
<keyword evidence="1" id="KW-0812">Transmembrane</keyword>
<comment type="caution">
    <text evidence="3">The sequence shown here is derived from an EMBL/GenBank/DDBJ whole genome shotgun (WGS) entry which is preliminary data.</text>
</comment>
<feature type="signal peptide" evidence="2">
    <location>
        <begin position="1"/>
        <end position="35"/>
    </location>
</feature>
<evidence type="ECO:0000256" key="2">
    <source>
        <dbReference type="SAM" id="SignalP"/>
    </source>
</evidence>
<evidence type="ECO:0000313" key="3">
    <source>
        <dbReference type="EMBL" id="PZN85579.1"/>
    </source>
</evidence>
<feature type="chain" id="PRO_5016162383" evidence="2">
    <location>
        <begin position="36"/>
        <end position="118"/>
    </location>
</feature>
<reference evidence="3 4" key="1">
    <citation type="journal article" date="2018" name="Aquat. Microb. Ecol.">
        <title>Gammaproteobacterial methanotrophs dominate.</title>
        <authorList>
            <person name="Rissanen A.J."/>
            <person name="Saarenheimo J."/>
            <person name="Tiirola M."/>
            <person name="Peura S."/>
            <person name="Aalto S.L."/>
            <person name="Karvinen A."/>
            <person name="Nykanen H."/>
        </authorList>
    </citation>
    <scope>NUCLEOTIDE SEQUENCE [LARGE SCALE GENOMIC DNA]</scope>
    <source>
        <strain evidence="3">AMbin10</strain>
    </source>
</reference>
<sequence>MDTSNQQKLRGIKLKLAKWVLPLVLLASVSMQTKAETVGNCTSSNEVLNLLTDVIFVRPVGVVGLLAGGVLFVGLSPLTALANIPEPHNAFDKVGAVLVGIPYSYTFVRPLGYFPASC</sequence>
<keyword evidence="2" id="KW-0732">Signal</keyword>
<keyword evidence="1" id="KW-1133">Transmembrane helix</keyword>
<evidence type="ECO:0000256" key="1">
    <source>
        <dbReference type="SAM" id="Phobius"/>
    </source>
</evidence>
<feature type="transmembrane region" description="Helical" evidence="1">
    <location>
        <begin position="61"/>
        <end position="84"/>
    </location>
</feature>
<name>A0A2W4RWB1_9GAMM</name>
<accession>A0A2W4RWB1</accession>
<dbReference type="AlphaFoldDB" id="A0A2W4RWB1"/>
<protein>
    <submittedName>
        <fullName evidence="3">Uncharacterized protein</fullName>
    </submittedName>
</protein>
<evidence type="ECO:0000313" key="4">
    <source>
        <dbReference type="Proteomes" id="UP000249396"/>
    </source>
</evidence>
<dbReference type="Proteomes" id="UP000249396">
    <property type="component" value="Unassembled WGS sequence"/>
</dbReference>
<keyword evidence="1" id="KW-0472">Membrane</keyword>
<organism evidence="3 4">
    <name type="scientific">Candidatus Methylumidiphilus alinenensis</name>
    <dbReference type="NCBI Taxonomy" id="2202197"/>
    <lineage>
        <taxon>Bacteria</taxon>
        <taxon>Pseudomonadati</taxon>
        <taxon>Pseudomonadota</taxon>
        <taxon>Gammaproteobacteria</taxon>
        <taxon>Methylococcales</taxon>
        <taxon>Candidatus Methylumidiphilus</taxon>
    </lineage>
</organism>
<proteinExistence type="predicted"/>